<dbReference type="InterPro" id="IPR050484">
    <property type="entry name" value="Transf_Hexapept/Carb_Anhydrase"/>
</dbReference>
<dbReference type="InterPro" id="IPR047324">
    <property type="entry name" value="LbH_gamma_CA-like"/>
</dbReference>
<comment type="caution">
    <text evidence="1">The sequence shown here is derived from an EMBL/GenBank/DDBJ whole genome shotgun (WGS) entry which is preliminary data.</text>
</comment>
<dbReference type="AlphaFoldDB" id="A0A7C1JFR1"/>
<dbReference type="InterPro" id="IPR001451">
    <property type="entry name" value="Hexapep"/>
</dbReference>
<dbReference type="Gene3D" id="2.160.10.10">
    <property type="entry name" value="Hexapeptide repeat proteins"/>
    <property type="match status" value="1"/>
</dbReference>
<dbReference type="Pfam" id="PF00132">
    <property type="entry name" value="Hexapep"/>
    <property type="match status" value="1"/>
</dbReference>
<gene>
    <name evidence="1" type="ORF">ENQ20_18360</name>
</gene>
<dbReference type="SUPFAM" id="SSF51161">
    <property type="entry name" value="Trimeric LpxA-like enzymes"/>
    <property type="match status" value="1"/>
</dbReference>
<accession>A0A7C1JFR1</accession>
<sequence>MIIELNGVRPKIAEDAFVAPTAVLIGNVTVKAGANIWFGAVLRGDTNEIVIGERSSIQDNVVIHVNERENTVIGNDVLIGHGAVLEGCTIGDGALIGMGAVVLSGATIGKGALIAAGTVVRENTRIPDAVLVAGVPGAVRGSLSTAQNARLDEGPVHYQRLAALYKTQANVMEG</sequence>
<protein>
    <submittedName>
        <fullName evidence="1">Gamma carbonic anhydrase family protein</fullName>
    </submittedName>
</protein>
<name>A0A7C1JFR1_9CHLR</name>
<dbReference type="CDD" id="cd04645">
    <property type="entry name" value="LbH_gamma_CA_like"/>
    <property type="match status" value="1"/>
</dbReference>
<proteinExistence type="predicted"/>
<reference evidence="1" key="1">
    <citation type="journal article" date="2020" name="mSystems">
        <title>Genome- and Community-Level Interaction Insights into Carbon Utilization and Element Cycling Functions of Hydrothermarchaeota in Hydrothermal Sediment.</title>
        <authorList>
            <person name="Zhou Z."/>
            <person name="Liu Y."/>
            <person name="Xu W."/>
            <person name="Pan J."/>
            <person name="Luo Z.H."/>
            <person name="Li M."/>
        </authorList>
    </citation>
    <scope>NUCLEOTIDE SEQUENCE [LARGE SCALE GENOMIC DNA]</scope>
    <source>
        <strain evidence="1">SpSt-289</strain>
    </source>
</reference>
<organism evidence="1">
    <name type="scientific">Caldilinea aerophila</name>
    <dbReference type="NCBI Taxonomy" id="133453"/>
    <lineage>
        <taxon>Bacteria</taxon>
        <taxon>Bacillati</taxon>
        <taxon>Chloroflexota</taxon>
        <taxon>Caldilineae</taxon>
        <taxon>Caldilineales</taxon>
        <taxon>Caldilineaceae</taxon>
        <taxon>Caldilinea</taxon>
    </lineage>
</organism>
<evidence type="ECO:0000313" key="1">
    <source>
        <dbReference type="EMBL" id="HDX33424.1"/>
    </source>
</evidence>
<dbReference type="EMBL" id="DSMG01000191">
    <property type="protein sequence ID" value="HDX33424.1"/>
    <property type="molecule type" value="Genomic_DNA"/>
</dbReference>
<dbReference type="PANTHER" id="PTHR13061:SF29">
    <property type="entry name" value="GAMMA CARBONIC ANHYDRASE-LIKE 1, MITOCHONDRIAL-RELATED"/>
    <property type="match status" value="1"/>
</dbReference>
<dbReference type="PANTHER" id="PTHR13061">
    <property type="entry name" value="DYNACTIN SUBUNIT P25"/>
    <property type="match status" value="1"/>
</dbReference>
<dbReference type="InterPro" id="IPR011004">
    <property type="entry name" value="Trimer_LpxA-like_sf"/>
</dbReference>